<keyword evidence="5" id="KW-1185">Reference proteome</keyword>
<dbReference type="PANTHER" id="PTHR43656:SF2">
    <property type="entry name" value="BINDING OXIDOREDUCTASE, PUTATIVE (AFU_ORTHOLOGUE AFUA_2G08260)-RELATED"/>
    <property type="match status" value="1"/>
</dbReference>
<evidence type="ECO:0000313" key="5">
    <source>
        <dbReference type="Proteomes" id="UP000468901"/>
    </source>
</evidence>
<dbReference type="AlphaFoldDB" id="A0A6N6VI84"/>
<accession>A0A6N6VI84</accession>
<evidence type="ECO:0000259" key="3">
    <source>
        <dbReference type="Pfam" id="PF00724"/>
    </source>
</evidence>
<dbReference type="PANTHER" id="PTHR43656">
    <property type="entry name" value="BINDING OXIDOREDUCTASE, PUTATIVE (AFU_ORTHOLOGUE AFUA_2G08260)-RELATED"/>
    <property type="match status" value="1"/>
</dbReference>
<dbReference type="RefSeq" id="WP_152217448.1">
    <property type="nucleotide sequence ID" value="NZ_JBAQYD010000223.1"/>
</dbReference>
<comment type="caution">
    <text evidence="4">The sequence shown here is derived from an EMBL/GenBank/DDBJ whole genome shotgun (WGS) entry which is preliminary data.</text>
</comment>
<dbReference type="Gene3D" id="3.20.20.70">
    <property type="entry name" value="Aldolase class I"/>
    <property type="match status" value="1"/>
</dbReference>
<dbReference type="InterPro" id="IPR013785">
    <property type="entry name" value="Aldolase_TIM"/>
</dbReference>
<evidence type="ECO:0000313" key="4">
    <source>
        <dbReference type="EMBL" id="KAB7738571.1"/>
    </source>
</evidence>
<dbReference type="GO" id="GO:0016491">
    <property type="term" value="F:oxidoreductase activity"/>
    <property type="evidence" value="ECO:0007669"/>
    <property type="project" value="UniProtKB-KW"/>
</dbReference>
<feature type="domain" description="NADH:flavin oxidoreductase/NADH oxidase N-terminal" evidence="3">
    <location>
        <begin position="3"/>
        <end position="240"/>
    </location>
</feature>
<dbReference type="InterPro" id="IPR001155">
    <property type="entry name" value="OxRdtase_FMN_N"/>
</dbReference>
<dbReference type="EMBL" id="WESC01000019">
    <property type="protein sequence ID" value="KAB7738571.1"/>
    <property type="molecule type" value="Genomic_DNA"/>
</dbReference>
<organism evidence="4 5">
    <name type="scientific">Parvibaculum sedimenti</name>
    <dbReference type="NCBI Taxonomy" id="2608632"/>
    <lineage>
        <taxon>Bacteria</taxon>
        <taxon>Pseudomonadati</taxon>
        <taxon>Pseudomonadota</taxon>
        <taxon>Alphaproteobacteria</taxon>
        <taxon>Hyphomicrobiales</taxon>
        <taxon>Parvibaculaceae</taxon>
        <taxon>Parvibaculum</taxon>
    </lineage>
</organism>
<evidence type="ECO:0000256" key="1">
    <source>
        <dbReference type="ARBA" id="ARBA00022630"/>
    </source>
</evidence>
<proteinExistence type="predicted"/>
<gene>
    <name evidence="4" type="ORF">F2P47_16300</name>
</gene>
<keyword evidence="2" id="KW-0560">Oxidoreductase</keyword>
<dbReference type="SUPFAM" id="SSF51395">
    <property type="entry name" value="FMN-linked oxidoreductases"/>
    <property type="match status" value="1"/>
</dbReference>
<evidence type="ECO:0000256" key="2">
    <source>
        <dbReference type="ARBA" id="ARBA00023002"/>
    </source>
</evidence>
<reference evidence="4 5" key="1">
    <citation type="submission" date="2019-09" db="EMBL/GenBank/DDBJ databases">
        <title>Parvibaculum sedimenti sp. nov., isolated from sediment.</title>
        <authorList>
            <person name="Wang Y."/>
        </authorList>
    </citation>
    <scope>NUCLEOTIDE SEQUENCE [LARGE SCALE GENOMIC DNA]</scope>
    <source>
        <strain evidence="4 5">HXT-9</strain>
    </source>
</reference>
<keyword evidence="1" id="KW-0285">Flavoprotein</keyword>
<dbReference type="CDD" id="cd02803">
    <property type="entry name" value="OYE_like_FMN_family"/>
    <property type="match status" value="1"/>
</dbReference>
<name>A0A6N6VI84_9HYPH</name>
<dbReference type="GO" id="GO:0010181">
    <property type="term" value="F:FMN binding"/>
    <property type="evidence" value="ECO:0007669"/>
    <property type="project" value="InterPro"/>
</dbReference>
<sequence length="363" mass="39739">MTDLFEPLSFAHGAPMKNRFMLAPLTNCQSHADGTLSDDEFNWLTYRATGGFGLVMTCAAHVQKSGQAFPGQLGAFSDDLLPGLSRLAARIKTEGSLSAVQLHHGGIRCPADLIGEAPRGPSEDAETGARALTTGEVEELIEDFIVAAVRCEKAGFDGVEIHGAHGYILCAFLSPELNRRTDRFGGSLENRARIVHEIVRGIRARTGANFQLGLRLSPERFGLRMAEQVEVARQFLASGELDYLDMSLWDVFKAPVDAEYAHKPLIDWFVDLPRGETRLGVAGKLTSGVDCRRVLEHGADFALIGRGAVLHHDFPKRVAADADFRSIALPVTRAHLRDERLSPVFIDYMNNWKGFVATEEAAV</sequence>
<dbReference type="InterPro" id="IPR051799">
    <property type="entry name" value="NADH_flavin_oxidoreductase"/>
</dbReference>
<protein>
    <submittedName>
        <fullName evidence="4">NADH:flavin oxidoreductase</fullName>
    </submittedName>
</protein>
<dbReference type="Proteomes" id="UP000468901">
    <property type="component" value="Unassembled WGS sequence"/>
</dbReference>
<dbReference type="Pfam" id="PF00724">
    <property type="entry name" value="Oxidored_FMN"/>
    <property type="match status" value="1"/>
</dbReference>